<feature type="domain" description="GAF" evidence="1">
    <location>
        <begin position="74"/>
        <end position="204"/>
    </location>
</feature>
<organism evidence="3 4">
    <name type="scientific">Dinoroseobacter shibae (strain DSM 16493 / NCIMB 14021 / DFL 12)</name>
    <dbReference type="NCBI Taxonomy" id="398580"/>
    <lineage>
        <taxon>Bacteria</taxon>
        <taxon>Pseudomonadati</taxon>
        <taxon>Pseudomonadota</taxon>
        <taxon>Alphaproteobacteria</taxon>
        <taxon>Rhodobacterales</taxon>
        <taxon>Roseobacteraceae</taxon>
        <taxon>Dinoroseobacter</taxon>
    </lineage>
</organism>
<dbReference type="Pfam" id="PF01590">
    <property type="entry name" value="GAF"/>
    <property type="match status" value="1"/>
</dbReference>
<protein>
    <submittedName>
        <fullName evidence="3">Transcriptional regulator</fullName>
    </submittedName>
</protein>
<gene>
    <name evidence="3" type="ordered locus">Dshi_1094</name>
</gene>
<sequence>MQMTHGFAQHVENVVATVAMPSAAAQSRLAASWCRSFKTYQLHPGYRGRPERLSGRDFNLRKDENDALIHAAGSALDHLFKVLRMSGCAVFLADREGCILDGRSGTGDADGFESCNLSPGADWSEASEGTNGIGTCLSEGRAVTIDRTDHFSARNIAMTCIGAPVFGARGELVGAVDVSSAREDHTPGLNALMAETVAQAARNIEAALFRQAHPRARIVVAETDGTGPVGLLAIDQDDVITGATHAARRSMGVARDTPFAPMPAADVLGRPEPHRGFDRAEYAAVKRALLRAGGNVSAAARDLGVGRATLYRRMKRVGLDETCRNLSQN</sequence>
<evidence type="ECO:0000259" key="2">
    <source>
        <dbReference type="Pfam" id="PF02954"/>
    </source>
</evidence>
<dbReference type="HOGENOM" id="CLU_058932_0_0_5"/>
<dbReference type="eggNOG" id="COG3284">
    <property type="taxonomic scope" value="Bacteria"/>
</dbReference>
<dbReference type="SUPFAM" id="SSF55781">
    <property type="entry name" value="GAF domain-like"/>
    <property type="match status" value="1"/>
</dbReference>
<dbReference type="KEGG" id="dsh:Dshi_1094"/>
<reference evidence="4" key="1">
    <citation type="journal article" date="2010" name="ISME J.">
        <title>The complete genome sequence of the algal symbiont Dinoroseobacter shibae: a hitchhiker's guide to life in the sea.</title>
        <authorList>
            <person name="Wagner-Dobler I."/>
            <person name="Ballhausen B."/>
            <person name="Berger M."/>
            <person name="Brinkhoff T."/>
            <person name="Buchholz I."/>
            <person name="Bunk B."/>
            <person name="Cypionka H."/>
            <person name="Daniel R."/>
            <person name="Drepper T."/>
            <person name="Gerdts G."/>
            <person name="Hahnke S."/>
            <person name="Han C."/>
            <person name="Jahn D."/>
            <person name="Kalhoefer D."/>
            <person name="Kiss H."/>
            <person name="Klenk H.P."/>
            <person name="Kyrpides N."/>
            <person name="Liebl W."/>
            <person name="Liesegang H."/>
            <person name="Meincke L."/>
            <person name="Pati A."/>
            <person name="Petersen J."/>
            <person name="Piekarski T."/>
            <person name="Pommerenke C."/>
            <person name="Pradella S."/>
            <person name="Pukall R."/>
            <person name="Rabus R."/>
            <person name="Stackebrandt E."/>
            <person name="Thole S."/>
            <person name="Thompson L."/>
            <person name="Tielen P."/>
            <person name="Tomasch J."/>
            <person name="von Jan M."/>
            <person name="Wanphrut N."/>
            <person name="Wichels A."/>
            <person name="Zech H."/>
            <person name="Simon M."/>
        </authorList>
    </citation>
    <scope>NUCLEOTIDE SEQUENCE [LARGE SCALE GENOMIC DNA]</scope>
    <source>
        <strain evidence="4">DSM 16493 / NCIMB 14021 / DFL 12</strain>
    </source>
</reference>
<dbReference type="Gene3D" id="3.30.450.40">
    <property type="match status" value="1"/>
</dbReference>
<dbReference type="PRINTS" id="PR01590">
    <property type="entry name" value="HTHFIS"/>
</dbReference>
<dbReference type="InterPro" id="IPR029016">
    <property type="entry name" value="GAF-like_dom_sf"/>
</dbReference>
<dbReference type="InterPro" id="IPR003018">
    <property type="entry name" value="GAF"/>
</dbReference>
<dbReference type="Gene3D" id="1.10.10.60">
    <property type="entry name" value="Homeodomain-like"/>
    <property type="match status" value="1"/>
</dbReference>
<dbReference type="SUPFAM" id="SSF46689">
    <property type="entry name" value="Homeodomain-like"/>
    <property type="match status" value="1"/>
</dbReference>
<accession>A8LHN9</accession>
<dbReference type="Pfam" id="PF02954">
    <property type="entry name" value="HTH_8"/>
    <property type="match status" value="1"/>
</dbReference>
<dbReference type="GO" id="GO:0043565">
    <property type="term" value="F:sequence-specific DNA binding"/>
    <property type="evidence" value="ECO:0007669"/>
    <property type="project" value="InterPro"/>
</dbReference>
<evidence type="ECO:0000313" key="4">
    <source>
        <dbReference type="Proteomes" id="UP000006833"/>
    </source>
</evidence>
<dbReference type="InterPro" id="IPR009057">
    <property type="entry name" value="Homeodomain-like_sf"/>
</dbReference>
<dbReference type="EMBL" id="CP000830">
    <property type="protein sequence ID" value="ABV92836.1"/>
    <property type="molecule type" value="Genomic_DNA"/>
</dbReference>
<name>A8LHN9_DINSH</name>
<dbReference type="AlphaFoldDB" id="A8LHN9"/>
<evidence type="ECO:0000313" key="3">
    <source>
        <dbReference type="EMBL" id="ABV92836.1"/>
    </source>
</evidence>
<dbReference type="Proteomes" id="UP000006833">
    <property type="component" value="Chromosome"/>
</dbReference>
<proteinExistence type="predicted"/>
<feature type="domain" description="DNA binding HTH" evidence="2">
    <location>
        <begin position="280"/>
        <end position="316"/>
    </location>
</feature>
<dbReference type="STRING" id="398580.Dshi_1094"/>
<dbReference type="InterPro" id="IPR002197">
    <property type="entry name" value="HTH_Fis"/>
</dbReference>
<keyword evidence="4" id="KW-1185">Reference proteome</keyword>
<evidence type="ECO:0000259" key="1">
    <source>
        <dbReference type="Pfam" id="PF01590"/>
    </source>
</evidence>